<evidence type="ECO:0000313" key="1">
    <source>
        <dbReference type="EMBL" id="MBD6621163.1"/>
    </source>
</evidence>
<protein>
    <submittedName>
        <fullName evidence="1">Uncharacterized protein</fullName>
    </submittedName>
</protein>
<keyword evidence="2" id="KW-1185">Reference proteome</keyword>
<accession>A0AA40VVQ2</accession>
<comment type="caution">
    <text evidence="1">The sequence shown here is derived from an EMBL/GenBank/DDBJ whole genome shotgun (WGS) entry which is preliminary data.</text>
</comment>
<dbReference type="Proteomes" id="UP001165986">
    <property type="component" value="Unassembled WGS sequence"/>
</dbReference>
<name>A0AA40VVQ2_9NOST</name>
<evidence type="ECO:0000313" key="2">
    <source>
        <dbReference type="Proteomes" id="UP001165986"/>
    </source>
</evidence>
<dbReference type="AlphaFoldDB" id="A0AA40VVQ2"/>
<reference evidence="1" key="1">
    <citation type="submission" date="2019-07" db="EMBL/GenBank/DDBJ databases">
        <title>Toxilogical consequences of a new and cryptic species of cyanobacteria (Komarekiella delphini-convector) recovered from the epidermis of a bottlenose dolphin and 1500 ft. in the air.</title>
        <authorList>
            <person name="Brown A.O."/>
            <person name="Dvorak P."/>
            <person name="Villanueva C.D."/>
            <person name="Foss A.J."/>
            <person name="Garvey A.D."/>
            <person name="Gibson Q.A."/>
            <person name="Johansen J.R."/>
            <person name="Casamatta D.A."/>
        </authorList>
    </citation>
    <scope>NUCLEOTIDE SEQUENCE</scope>
    <source>
        <strain evidence="1">SJRDD-AB1</strain>
    </source>
</reference>
<gene>
    <name evidence="1" type="ORF">FNW02_37080</name>
</gene>
<proteinExistence type="predicted"/>
<dbReference type="RefSeq" id="WP_191762484.1">
    <property type="nucleotide sequence ID" value="NZ_VJXY01000124.1"/>
</dbReference>
<organism evidence="1 2">
    <name type="scientific">Komarekiella delphini-convector SJRDD-AB1</name>
    <dbReference type="NCBI Taxonomy" id="2593771"/>
    <lineage>
        <taxon>Bacteria</taxon>
        <taxon>Bacillati</taxon>
        <taxon>Cyanobacteriota</taxon>
        <taxon>Cyanophyceae</taxon>
        <taxon>Nostocales</taxon>
        <taxon>Nostocaceae</taxon>
        <taxon>Komarekiella</taxon>
        <taxon>Komarekiella delphini-convector</taxon>
    </lineage>
</organism>
<sequence length="80" mass="9105">MSAFVSTRALFLFNQTDEIMKLSYNQKIGKFVVSELGRILDSDIDLDALATRYGFIAPSVKDEMTDEEAQEMVDDFLKCE</sequence>
<dbReference type="EMBL" id="VJXY01000124">
    <property type="protein sequence ID" value="MBD6621163.1"/>
    <property type="molecule type" value="Genomic_DNA"/>
</dbReference>